<accession>A0A9Q3CHU3</accession>
<name>A0A9Q3CHU3_9BASI</name>
<dbReference type="Proteomes" id="UP000765509">
    <property type="component" value="Unassembled WGS sequence"/>
</dbReference>
<sequence length="297" mass="34030">MINRKLNEFLAPDSPILCLTVNTRPRELKNIATFEAQFKVASASRKFRMVIDTFHSLTLESAGRTTEELEQWSQSIGNVMHIENERGIQSTIVEAQLQWDLCNLLLEAVRRDAESSLRAAAPKFQELEVNLFNRAQVNPQAFAADRSYLKLKGGAEAAKIPKEFEEDDLFAPIFEDVILSAHKPLELKEALAPLWRLVDIMKDDVLDFEGYLFLNGFKAKNKYTLEQRMSAASAIEDLYLMGQKLKMGTQGYDNGLMIVTEIEAIFYQSQHPRGFLHPNYENIFWTINDYKYPPLQT</sequence>
<evidence type="ECO:0000313" key="1">
    <source>
        <dbReference type="EMBL" id="MBW0482916.1"/>
    </source>
</evidence>
<evidence type="ECO:0000313" key="2">
    <source>
        <dbReference type="Proteomes" id="UP000765509"/>
    </source>
</evidence>
<organism evidence="1 2">
    <name type="scientific">Austropuccinia psidii MF-1</name>
    <dbReference type="NCBI Taxonomy" id="1389203"/>
    <lineage>
        <taxon>Eukaryota</taxon>
        <taxon>Fungi</taxon>
        <taxon>Dikarya</taxon>
        <taxon>Basidiomycota</taxon>
        <taxon>Pucciniomycotina</taxon>
        <taxon>Pucciniomycetes</taxon>
        <taxon>Pucciniales</taxon>
        <taxon>Sphaerophragmiaceae</taxon>
        <taxon>Austropuccinia</taxon>
    </lineage>
</organism>
<dbReference type="EMBL" id="AVOT02006985">
    <property type="protein sequence ID" value="MBW0482916.1"/>
    <property type="molecule type" value="Genomic_DNA"/>
</dbReference>
<keyword evidence="2" id="KW-1185">Reference proteome</keyword>
<dbReference type="AlphaFoldDB" id="A0A9Q3CHU3"/>
<comment type="caution">
    <text evidence="1">The sequence shown here is derived from an EMBL/GenBank/DDBJ whole genome shotgun (WGS) entry which is preliminary data.</text>
</comment>
<proteinExistence type="predicted"/>
<gene>
    <name evidence="1" type="ORF">O181_022631</name>
</gene>
<reference evidence="1" key="1">
    <citation type="submission" date="2021-03" db="EMBL/GenBank/DDBJ databases">
        <title>Draft genome sequence of rust myrtle Austropuccinia psidii MF-1, a brazilian biotype.</title>
        <authorList>
            <person name="Quecine M.C."/>
            <person name="Pachon D.M.R."/>
            <person name="Bonatelli M.L."/>
            <person name="Correr F.H."/>
            <person name="Franceschini L.M."/>
            <person name="Leite T.F."/>
            <person name="Margarido G.R.A."/>
            <person name="Almeida C.A."/>
            <person name="Ferrarezi J.A."/>
            <person name="Labate C.A."/>
        </authorList>
    </citation>
    <scope>NUCLEOTIDE SEQUENCE</scope>
    <source>
        <strain evidence="1">MF-1</strain>
    </source>
</reference>
<protein>
    <submittedName>
        <fullName evidence="1">Uncharacterized protein</fullName>
    </submittedName>
</protein>